<dbReference type="PANTHER" id="PTHR14969">
    <property type="entry name" value="SPHINGOSINE-1-PHOSPHATE PHOSPHOHYDROLASE"/>
    <property type="match status" value="1"/>
</dbReference>
<feature type="transmembrane region" description="Helical" evidence="2">
    <location>
        <begin position="115"/>
        <end position="135"/>
    </location>
</feature>
<dbReference type="EMBL" id="KI894007">
    <property type="protein sequence ID" value="OCF52985.1"/>
    <property type="molecule type" value="Genomic_DNA"/>
</dbReference>
<feature type="domain" description="Phosphatidic acid phosphatase type 2/haloperoxidase" evidence="3">
    <location>
        <begin position="43"/>
        <end position="194"/>
    </location>
</feature>
<feature type="compositionally biased region" description="Low complexity" evidence="1">
    <location>
        <begin position="71"/>
        <end position="87"/>
    </location>
</feature>
<reference evidence="5" key="4">
    <citation type="submission" date="2024-02" db="EMBL/GenBank/DDBJ databases">
        <title>Comparative genomics of Cryptococcus and Kwoniella reveals pathogenesis evolution and contrasting modes of karyotype evolution via chromosome fusion or intercentromeric recombination.</title>
        <authorList>
            <person name="Coelho M.A."/>
            <person name="David-Palma M."/>
            <person name="Shea T."/>
            <person name="Bowers K."/>
            <person name="McGinley-Smith S."/>
            <person name="Mohammad A.W."/>
            <person name="Gnirke A."/>
            <person name="Yurkov A.M."/>
            <person name="Nowrousian M."/>
            <person name="Sun S."/>
            <person name="Cuomo C.A."/>
            <person name="Heitman J."/>
        </authorList>
    </citation>
    <scope>NUCLEOTIDE SEQUENCE</scope>
    <source>
        <strain evidence="5">CBS 10737</strain>
    </source>
</reference>
<feature type="transmembrane region" description="Helical" evidence="2">
    <location>
        <begin position="179"/>
        <end position="196"/>
    </location>
</feature>
<dbReference type="InterPro" id="IPR000326">
    <property type="entry name" value="PAP2/HPO"/>
</dbReference>
<dbReference type="OrthoDB" id="302705at2759"/>
<dbReference type="Gene3D" id="1.20.144.10">
    <property type="entry name" value="Phosphatidic acid phosphatase type 2/haloperoxidase"/>
    <property type="match status" value="1"/>
</dbReference>
<dbReference type="STRING" id="1296096.A0A1B9IBF8"/>
<dbReference type="AlphaFoldDB" id="A0A1B9IBF8"/>
<organism evidence="4">
    <name type="scientific">Kwoniella pini CBS 10737</name>
    <dbReference type="NCBI Taxonomy" id="1296096"/>
    <lineage>
        <taxon>Eukaryota</taxon>
        <taxon>Fungi</taxon>
        <taxon>Dikarya</taxon>
        <taxon>Basidiomycota</taxon>
        <taxon>Agaricomycotina</taxon>
        <taxon>Tremellomycetes</taxon>
        <taxon>Tremellales</taxon>
        <taxon>Cryptococcaceae</taxon>
        <taxon>Kwoniella</taxon>
    </lineage>
</organism>
<dbReference type="GeneID" id="30168655"/>
<dbReference type="Pfam" id="PF01569">
    <property type="entry name" value="PAP2"/>
    <property type="match status" value="1"/>
</dbReference>
<evidence type="ECO:0000256" key="2">
    <source>
        <dbReference type="SAM" id="Phobius"/>
    </source>
</evidence>
<name>A0A1B9IBF8_9TREE</name>
<feature type="transmembrane region" description="Helical" evidence="2">
    <location>
        <begin position="147"/>
        <end position="167"/>
    </location>
</feature>
<dbReference type="Proteomes" id="UP000094020">
    <property type="component" value="Chromosome 1"/>
</dbReference>
<dbReference type="PANTHER" id="PTHR14969:SF13">
    <property type="entry name" value="AT30094P"/>
    <property type="match status" value="1"/>
</dbReference>
<reference evidence="4" key="1">
    <citation type="submission" date="2013-07" db="EMBL/GenBank/DDBJ databases">
        <title>The Genome Sequence of Cryptococcus pinus CBS10737.</title>
        <authorList>
            <consortium name="The Broad Institute Genome Sequencing Platform"/>
            <person name="Cuomo C."/>
            <person name="Litvintseva A."/>
            <person name="Chen Y."/>
            <person name="Heitman J."/>
            <person name="Sun S."/>
            <person name="Springer D."/>
            <person name="Dromer F."/>
            <person name="Young S.K."/>
            <person name="Zeng Q."/>
            <person name="Gargeya S."/>
            <person name="Fitzgerald M."/>
            <person name="Abouelleil A."/>
            <person name="Alvarado L."/>
            <person name="Berlin A.M."/>
            <person name="Chapman S.B."/>
            <person name="Dewar J."/>
            <person name="Goldberg J."/>
            <person name="Griggs A."/>
            <person name="Gujja S."/>
            <person name="Hansen M."/>
            <person name="Howarth C."/>
            <person name="Imamovic A."/>
            <person name="Larimer J."/>
            <person name="McCowan C."/>
            <person name="Murphy C."/>
            <person name="Pearson M."/>
            <person name="Priest M."/>
            <person name="Roberts A."/>
            <person name="Saif S."/>
            <person name="Shea T."/>
            <person name="Sykes S."/>
            <person name="Wortman J."/>
            <person name="Nusbaum C."/>
            <person name="Birren B."/>
        </authorList>
    </citation>
    <scope>NUCLEOTIDE SEQUENCE [LARGE SCALE GENOMIC DNA]</scope>
    <source>
        <strain evidence="4">CBS 10737</strain>
    </source>
</reference>
<dbReference type="GO" id="GO:0042392">
    <property type="term" value="F:sphingosine-1-phosphate phosphatase activity"/>
    <property type="evidence" value="ECO:0007669"/>
    <property type="project" value="TreeGrafter"/>
</dbReference>
<dbReference type="RefSeq" id="XP_019014204.1">
    <property type="nucleotide sequence ID" value="XM_019152066.1"/>
</dbReference>
<evidence type="ECO:0000259" key="3">
    <source>
        <dbReference type="SMART" id="SM00014"/>
    </source>
</evidence>
<evidence type="ECO:0000256" key="1">
    <source>
        <dbReference type="SAM" id="MobiDB-lite"/>
    </source>
</evidence>
<dbReference type="InterPro" id="IPR036938">
    <property type="entry name" value="PAP2/HPO_sf"/>
</dbReference>
<keyword evidence="2" id="KW-0812">Transmembrane</keyword>
<evidence type="ECO:0000313" key="4">
    <source>
        <dbReference type="EMBL" id="OCF52985.1"/>
    </source>
</evidence>
<keyword evidence="2" id="KW-0472">Membrane</keyword>
<dbReference type="EMBL" id="CP144519">
    <property type="protein sequence ID" value="WWC67133.1"/>
    <property type="molecule type" value="Genomic_DNA"/>
</dbReference>
<feature type="region of interest" description="Disordered" evidence="1">
    <location>
        <begin position="71"/>
        <end position="99"/>
    </location>
</feature>
<feature type="transmembrane region" description="Helical" evidence="2">
    <location>
        <begin position="15"/>
        <end position="37"/>
    </location>
</feature>
<reference evidence="5" key="2">
    <citation type="submission" date="2013-07" db="EMBL/GenBank/DDBJ databases">
        <authorList>
            <consortium name="The Broad Institute Genome Sequencing Platform"/>
            <person name="Cuomo C."/>
            <person name="Litvintseva A."/>
            <person name="Chen Y."/>
            <person name="Heitman J."/>
            <person name="Sun S."/>
            <person name="Springer D."/>
            <person name="Dromer F."/>
            <person name="Young S.K."/>
            <person name="Zeng Q."/>
            <person name="Gargeya S."/>
            <person name="Fitzgerald M."/>
            <person name="Abouelleil A."/>
            <person name="Alvarado L."/>
            <person name="Berlin A.M."/>
            <person name="Chapman S.B."/>
            <person name="Dewar J."/>
            <person name="Goldberg J."/>
            <person name="Griggs A."/>
            <person name="Gujja S."/>
            <person name="Hansen M."/>
            <person name="Howarth C."/>
            <person name="Imamovic A."/>
            <person name="Larimer J."/>
            <person name="McCowan C."/>
            <person name="Murphy C."/>
            <person name="Pearson M."/>
            <person name="Priest M."/>
            <person name="Roberts A."/>
            <person name="Saif S."/>
            <person name="Shea T."/>
            <person name="Sykes S."/>
            <person name="Wortman J."/>
            <person name="Nusbaum C."/>
            <person name="Birren B."/>
        </authorList>
    </citation>
    <scope>NUCLEOTIDE SEQUENCE</scope>
    <source>
        <strain evidence="5">CBS 10737</strain>
    </source>
</reference>
<keyword evidence="2" id="KW-1133">Transmembrane helix</keyword>
<sequence>MGILKPHRPSDYPSLLLYILDETHITITLLTALAILYTKDAHVVWFAIGALNSSLSAKLLKNLIRNPRPTSKTITTKTTIPKSSSSSFEKEKENKKNLKSSSSLKTYKIKNKKTYGMPSTHSTSLTFYFIYLIPFLINKNLNSNFQFFRNLLSILGISIYWLLGLWSRKKLGYHNLKQIFGGILFGSFLAFIWKFIYLKFPFIGLNIQNFINIVWNRIFG</sequence>
<protein>
    <recommendedName>
        <fullName evidence="3">Phosphatidic acid phosphatase type 2/haloperoxidase domain-containing protein</fullName>
    </recommendedName>
</protein>
<proteinExistence type="predicted"/>
<dbReference type="SMART" id="SM00014">
    <property type="entry name" value="acidPPc"/>
    <property type="match status" value="1"/>
</dbReference>
<dbReference type="KEGG" id="kpin:30168655"/>
<dbReference type="SUPFAM" id="SSF48317">
    <property type="entry name" value="Acid phosphatase/Vanadium-dependent haloperoxidase"/>
    <property type="match status" value="1"/>
</dbReference>
<evidence type="ECO:0000313" key="6">
    <source>
        <dbReference type="Proteomes" id="UP000094020"/>
    </source>
</evidence>
<evidence type="ECO:0000313" key="5">
    <source>
        <dbReference type="EMBL" id="WWC67133.1"/>
    </source>
</evidence>
<gene>
    <name evidence="4" type="ORF">I206_00286</name>
    <name evidence="5" type="ORF">I206_101040</name>
</gene>
<accession>A0A1B9IBF8</accession>
<reference evidence="4" key="3">
    <citation type="submission" date="2016-07" db="EMBL/GenBank/DDBJ databases">
        <title>Evolution of pathogenesis and genome organization in the Tremellales.</title>
        <authorList>
            <person name="Cuomo C."/>
            <person name="Litvintseva A."/>
            <person name="Heitman J."/>
            <person name="Chen Y."/>
            <person name="Sun S."/>
            <person name="Springer D."/>
            <person name="Dromer F."/>
            <person name="Young S."/>
            <person name="Zeng Q."/>
            <person name="Chapman S."/>
            <person name="Gujja S."/>
            <person name="Saif S."/>
            <person name="Birren B."/>
        </authorList>
    </citation>
    <scope>NUCLEOTIDE SEQUENCE</scope>
    <source>
        <strain evidence="4">CBS 10737</strain>
    </source>
</reference>
<keyword evidence="6" id="KW-1185">Reference proteome</keyword>